<comment type="similarity">
    <text evidence="5">Belongs to the SAT4 family.</text>
</comment>
<feature type="compositionally biased region" description="Polar residues" evidence="6">
    <location>
        <begin position="331"/>
        <end position="355"/>
    </location>
</feature>
<keyword evidence="10" id="KW-1185">Reference proteome</keyword>
<proteinExistence type="inferred from homology"/>
<gene>
    <name evidence="9" type="ORF">GMORB2_2350</name>
</gene>
<keyword evidence="3 7" id="KW-1133">Transmembrane helix</keyword>
<feature type="transmembrane region" description="Helical" evidence="7">
    <location>
        <begin position="106"/>
        <end position="126"/>
    </location>
</feature>
<evidence type="ECO:0000256" key="6">
    <source>
        <dbReference type="SAM" id="MobiDB-lite"/>
    </source>
</evidence>
<comment type="subcellular location">
    <subcellularLocation>
        <location evidence="1">Membrane</location>
        <topology evidence="1">Multi-pass membrane protein</topology>
    </subcellularLocation>
</comment>
<evidence type="ECO:0000256" key="5">
    <source>
        <dbReference type="ARBA" id="ARBA00038359"/>
    </source>
</evidence>
<comment type="caution">
    <text evidence="9">The sequence shown here is derived from an EMBL/GenBank/DDBJ whole genome shotgun (WGS) entry which is preliminary data.</text>
</comment>
<feature type="transmembrane region" description="Helical" evidence="7">
    <location>
        <begin position="250"/>
        <end position="275"/>
    </location>
</feature>
<dbReference type="AlphaFoldDB" id="A0A9P4YSA2"/>
<name>A0A9P4YSA2_9HYPO</name>
<protein>
    <recommendedName>
        <fullName evidence="8">Rhodopsin domain-containing protein</fullName>
    </recommendedName>
</protein>
<feature type="transmembrane region" description="Helical" evidence="7">
    <location>
        <begin position="21"/>
        <end position="42"/>
    </location>
</feature>
<feature type="transmembrane region" description="Helical" evidence="7">
    <location>
        <begin position="146"/>
        <end position="168"/>
    </location>
</feature>
<accession>A0A9P4YSA2</accession>
<dbReference type="PANTHER" id="PTHR33048:SF47">
    <property type="entry name" value="INTEGRAL MEMBRANE PROTEIN-RELATED"/>
    <property type="match status" value="1"/>
</dbReference>
<dbReference type="Proteomes" id="UP000749293">
    <property type="component" value="Unassembled WGS sequence"/>
</dbReference>
<evidence type="ECO:0000256" key="4">
    <source>
        <dbReference type="ARBA" id="ARBA00023136"/>
    </source>
</evidence>
<evidence type="ECO:0000256" key="1">
    <source>
        <dbReference type="ARBA" id="ARBA00004141"/>
    </source>
</evidence>
<dbReference type="InterPro" id="IPR052337">
    <property type="entry name" value="SAT4-like"/>
</dbReference>
<organism evidence="9 10">
    <name type="scientific">Geosmithia morbida</name>
    <dbReference type="NCBI Taxonomy" id="1094350"/>
    <lineage>
        <taxon>Eukaryota</taxon>
        <taxon>Fungi</taxon>
        <taxon>Dikarya</taxon>
        <taxon>Ascomycota</taxon>
        <taxon>Pezizomycotina</taxon>
        <taxon>Sordariomycetes</taxon>
        <taxon>Hypocreomycetidae</taxon>
        <taxon>Hypocreales</taxon>
        <taxon>Bionectriaceae</taxon>
        <taxon>Geosmithia</taxon>
    </lineage>
</organism>
<reference evidence="9" key="1">
    <citation type="submission" date="2020-03" db="EMBL/GenBank/DDBJ databases">
        <title>Site-based positive gene gene selection in Geosmithia morbida across the United States reveals a broad range of putative effectors and factors for local host and environmental adapation.</title>
        <authorList>
            <person name="Onufrak A."/>
            <person name="Murdoch R.W."/>
            <person name="Gazis R."/>
            <person name="Huff M."/>
            <person name="Staton M."/>
            <person name="Klingeman W."/>
            <person name="Hadziabdic D."/>
        </authorList>
    </citation>
    <scope>NUCLEOTIDE SEQUENCE</scope>
    <source>
        <strain evidence="9">1262</strain>
    </source>
</reference>
<evidence type="ECO:0000313" key="10">
    <source>
        <dbReference type="Proteomes" id="UP000749293"/>
    </source>
</evidence>
<feature type="domain" description="Rhodopsin" evidence="8">
    <location>
        <begin position="38"/>
        <end position="280"/>
    </location>
</feature>
<feature type="region of interest" description="Disordered" evidence="6">
    <location>
        <begin position="290"/>
        <end position="319"/>
    </location>
</feature>
<dbReference type="GeneID" id="55968580"/>
<evidence type="ECO:0000256" key="2">
    <source>
        <dbReference type="ARBA" id="ARBA00022692"/>
    </source>
</evidence>
<evidence type="ECO:0000259" key="8">
    <source>
        <dbReference type="Pfam" id="PF20684"/>
    </source>
</evidence>
<feature type="region of interest" description="Disordered" evidence="6">
    <location>
        <begin position="331"/>
        <end position="378"/>
    </location>
</feature>
<dbReference type="InterPro" id="IPR049326">
    <property type="entry name" value="Rhodopsin_dom_fungi"/>
</dbReference>
<sequence length="378" mass="41546">MAVPAMLEARDDLHANRGPELTSTTIIVLVLSFVFVGLRFWSRYIRTGYGLDDWLTVAALAFVCVCSGLNFASKFNSQHRSVSDLTIAVVSYGLGKHAAIVPADDLVMFLKLLLSFECMYVTAVMFVKLSLLQMYLRIFPGRRFKIWAAIIAAIVIGWWISIVAVSVFQCNPIKKAWFPLIDGTCINLKASFIGNAIPNIGTDVAILCMPMTQIWRLHINLAQKLSLCVMFLLGSLFTTIMQFVPADTTWTLATACTWCVVEAACGTIAVCLPTLRPLMQQLTVKFDSMTNSKGKSSGRGETQPTELMTIGGTGGTKSRQNFQRLNNEFNLETNHPNYSNEGSTTAQNFGQNDASSGDEVPLHKEAWVATTESLGGKK</sequence>
<dbReference type="OrthoDB" id="5391602at2759"/>
<keyword evidence="4 7" id="KW-0472">Membrane</keyword>
<feature type="transmembrane region" description="Helical" evidence="7">
    <location>
        <begin position="225"/>
        <end position="244"/>
    </location>
</feature>
<evidence type="ECO:0000313" key="9">
    <source>
        <dbReference type="EMBL" id="KAF4120864.1"/>
    </source>
</evidence>
<dbReference type="GO" id="GO:0016020">
    <property type="term" value="C:membrane"/>
    <property type="evidence" value="ECO:0007669"/>
    <property type="project" value="UniProtKB-SubCell"/>
</dbReference>
<dbReference type="RefSeq" id="XP_035319516.1">
    <property type="nucleotide sequence ID" value="XM_035464330.1"/>
</dbReference>
<keyword evidence="2 7" id="KW-0812">Transmembrane</keyword>
<feature type="transmembrane region" description="Helical" evidence="7">
    <location>
        <begin position="54"/>
        <end position="72"/>
    </location>
</feature>
<dbReference type="Pfam" id="PF20684">
    <property type="entry name" value="Fung_rhodopsin"/>
    <property type="match status" value="1"/>
</dbReference>
<evidence type="ECO:0000256" key="3">
    <source>
        <dbReference type="ARBA" id="ARBA00022989"/>
    </source>
</evidence>
<evidence type="ECO:0000256" key="7">
    <source>
        <dbReference type="SAM" id="Phobius"/>
    </source>
</evidence>
<dbReference type="PANTHER" id="PTHR33048">
    <property type="entry name" value="PTH11-LIKE INTEGRAL MEMBRANE PROTEIN (AFU_ORTHOLOGUE AFUA_5G11245)"/>
    <property type="match status" value="1"/>
</dbReference>
<feature type="compositionally biased region" description="Polar residues" evidence="6">
    <location>
        <begin position="290"/>
        <end position="306"/>
    </location>
</feature>
<dbReference type="EMBL" id="JAANYQ010000014">
    <property type="protein sequence ID" value="KAF4120864.1"/>
    <property type="molecule type" value="Genomic_DNA"/>
</dbReference>